<comment type="caution">
    <text evidence="3">The sequence shown here is derived from an EMBL/GenBank/DDBJ whole genome shotgun (WGS) entry which is preliminary data.</text>
</comment>
<reference evidence="3" key="1">
    <citation type="submission" date="2020-04" db="EMBL/GenBank/DDBJ databases">
        <authorList>
            <person name="Zhang T."/>
        </authorList>
    </citation>
    <scope>NUCLEOTIDE SEQUENCE</scope>
    <source>
        <strain evidence="3">HKST-UBA02</strain>
    </source>
</reference>
<evidence type="ECO:0000259" key="2">
    <source>
        <dbReference type="PROSITE" id="PS50011"/>
    </source>
</evidence>
<gene>
    <name evidence="3" type="ORF">KDA27_25505</name>
</gene>
<reference evidence="3" key="2">
    <citation type="journal article" date="2021" name="Microbiome">
        <title>Successional dynamics and alternative stable states in a saline activated sludge microbial community over 9 years.</title>
        <authorList>
            <person name="Wang Y."/>
            <person name="Ye J."/>
            <person name="Ju F."/>
            <person name="Liu L."/>
            <person name="Boyd J.A."/>
            <person name="Deng Y."/>
            <person name="Parks D.H."/>
            <person name="Jiang X."/>
            <person name="Yin X."/>
            <person name="Woodcroft B.J."/>
            <person name="Tyson G.W."/>
            <person name="Hugenholtz P."/>
            <person name="Polz M.F."/>
            <person name="Zhang T."/>
        </authorList>
    </citation>
    <scope>NUCLEOTIDE SEQUENCE</scope>
    <source>
        <strain evidence="3">HKST-UBA02</strain>
    </source>
</reference>
<feature type="domain" description="Protein kinase" evidence="2">
    <location>
        <begin position="1"/>
        <end position="87"/>
    </location>
</feature>
<dbReference type="GO" id="GO:0004672">
    <property type="term" value="F:protein kinase activity"/>
    <property type="evidence" value="ECO:0007669"/>
    <property type="project" value="InterPro"/>
</dbReference>
<dbReference type="EMBL" id="JAGQHS010000278">
    <property type="protein sequence ID" value="MCA9759176.1"/>
    <property type="molecule type" value="Genomic_DNA"/>
</dbReference>
<dbReference type="AlphaFoldDB" id="A0A956NI52"/>
<dbReference type="Gene3D" id="1.10.510.10">
    <property type="entry name" value="Transferase(Phosphotransferase) domain 1"/>
    <property type="match status" value="1"/>
</dbReference>
<feature type="compositionally biased region" description="Basic and acidic residues" evidence="1">
    <location>
        <begin position="30"/>
        <end position="39"/>
    </location>
</feature>
<proteinExistence type="predicted"/>
<sequence>MLVPEVGSDRAVITDFGLAVAIEPGTTSNGERHEVDSRDPAPISSATNTILGRLGGPESADTVTTESAVVGLVGTPEYMSPEQVAGQ</sequence>
<dbReference type="InterPro" id="IPR000719">
    <property type="entry name" value="Prot_kinase_dom"/>
</dbReference>
<feature type="region of interest" description="Disordered" evidence="1">
    <location>
        <begin position="24"/>
        <end position="62"/>
    </location>
</feature>
<accession>A0A956NI52</accession>
<dbReference type="SUPFAM" id="SSF56112">
    <property type="entry name" value="Protein kinase-like (PK-like)"/>
    <property type="match status" value="1"/>
</dbReference>
<feature type="non-terminal residue" evidence="3">
    <location>
        <position position="87"/>
    </location>
</feature>
<dbReference type="Proteomes" id="UP000739538">
    <property type="component" value="Unassembled WGS sequence"/>
</dbReference>
<dbReference type="GO" id="GO:0005524">
    <property type="term" value="F:ATP binding"/>
    <property type="evidence" value="ECO:0007669"/>
    <property type="project" value="InterPro"/>
</dbReference>
<name>A0A956NI52_UNCEI</name>
<dbReference type="PROSITE" id="PS50011">
    <property type="entry name" value="PROTEIN_KINASE_DOM"/>
    <property type="match status" value="1"/>
</dbReference>
<dbReference type="InterPro" id="IPR011009">
    <property type="entry name" value="Kinase-like_dom_sf"/>
</dbReference>
<protein>
    <recommendedName>
        <fullName evidence="2">Protein kinase domain-containing protein</fullName>
    </recommendedName>
</protein>
<evidence type="ECO:0000313" key="4">
    <source>
        <dbReference type="Proteomes" id="UP000739538"/>
    </source>
</evidence>
<evidence type="ECO:0000256" key="1">
    <source>
        <dbReference type="SAM" id="MobiDB-lite"/>
    </source>
</evidence>
<organism evidence="3 4">
    <name type="scientific">Eiseniibacteriota bacterium</name>
    <dbReference type="NCBI Taxonomy" id="2212470"/>
    <lineage>
        <taxon>Bacteria</taxon>
        <taxon>Candidatus Eiseniibacteriota</taxon>
    </lineage>
</organism>
<evidence type="ECO:0000313" key="3">
    <source>
        <dbReference type="EMBL" id="MCA9759176.1"/>
    </source>
</evidence>